<keyword evidence="1" id="KW-1133">Transmembrane helix</keyword>
<dbReference type="eggNOG" id="COG3290">
    <property type="taxonomic scope" value="Bacteria"/>
</dbReference>
<dbReference type="Pfam" id="PF14501">
    <property type="entry name" value="HATPase_c_5"/>
    <property type="match status" value="1"/>
</dbReference>
<dbReference type="SUPFAM" id="SSF55874">
    <property type="entry name" value="ATPase domain of HSP90 chaperone/DNA topoisomerase II/histidine kinase"/>
    <property type="match status" value="1"/>
</dbReference>
<name>N2AIV6_9FIRM</name>
<evidence type="ECO:0000313" key="3">
    <source>
        <dbReference type="EMBL" id="EMZ27961.1"/>
    </source>
</evidence>
<protein>
    <recommendedName>
        <fullName evidence="2">Sensor histidine kinase NatK-like C-terminal domain-containing protein</fullName>
    </recommendedName>
</protein>
<dbReference type="Proteomes" id="UP000012589">
    <property type="component" value="Unassembled WGS sequence"/>
</dbReference>
<keyword evidence="1" id="KW-0812">Transmembrane</keyword>
<feature type="transmembrane region" description="Helical" evidence="1">
    <location>
        <begin position="127"/>
        <end position="144"/>
    </location>
</feature>
<dbReference type="InterPro" id="IPR032834">
    <property type="entry name" value="NatK-like_C"/>
</dbReference>
<feature type="domain" description="Sensor histidine kinase NatK-like C-terminal" evidence="2">
    <location>
        <begin position="326"/>
        <end position="424"/>
    </location>
</feature>
<sequence length="428" mass="49750">MINILRQLLFLAISSFVSIYIVFDFMNRMFGKSEKGKWKAFLIFIAMWGLFLISNIISMPFLNISLLFVIPAFVGVYLFGAGNKNDFFMILLLIIFFPLSEIISQLIQMLIFSSVFSIGPGQLFQDLMIFLIYRCMVYFVEKYMKPYEKRRKPIKIVIVPIISLYLLATMTFMISQISNRGMLFMSIWGCILIFVLNIFVYYLFDKIAELGVKEEHLRMKEQQAQMQNRYFADLERKYESTQKLFHDIKRHVHLIECLCEDNERSAEAKVYTADLLGEVDKVATKFHTNNQIINILVNDKIAFAEYNDLCFNYNCENIDLKFIQDIDLVTMLSNLLDNAFDACLKVTEGSKYVDLCICQMNDFVLINISNACKGDVLYQNNRLLSTKKGHLGIGLSNVKDIVKKYDGALELFPEKNKFTIQISFTNIR</sequence>
<comment type="caution">
    <text evidence="3">The sequence shown here is derived from an EMBL/GenBank/DDBJ whole genome shotgun (WGS) entry which is preliminary data.</text>
</comment>
<dbReference type="PATRIC" id="fig|1235802.3.peg.2234"/>
<feature type="transmembrane region" description="Helical" evidence="1">
    <location>
        <begin position="183"/>
        <end position="204"/>
    </location>
</feature>
<dbReference type="GO" id="GO:0042802">
    <property type="term" value="F:identical protein binding"/>
    <property type="evidence" value="ECO:0007669"/>
    <property type="project" value="TreeGrafter"/>
</dbReference>
<feature type="transmembrane region" description="Helical" evidence="1">
    <location>
        <begin position="63"/>
        <end position="80"/>
    </location>
</feature>
<accession>N2AIV6</accession>
<organism evidence="3 4">
    <name type="scientific">Eubacterium plexicaudatum ASF492</name>
    <dbReference type="NCBI Taxonomy" id="1235802"/>
    <lineage>
        <taxon>Bacteria</taxon>
        <taxon>Bacillati</taxon>
        <taxon>Bacillota</taxon>
        <taxon>Clostridia</taxon>
        <taxon>Eubacteriales</taxon>
        <taxon>Eubacteriaceae</taxon>
        <taxon>Eubacterium</taxon>
    </lineage>
</organism>
<evidence type="ECO:0000259" key="2">
    <source>
        <dbReference type="Pfam" id="PF14501"/>
    </source>
</evidence>
<evidence type="ECO:0000313" key="4">
    <source>
        <dbReference type="Proteomes" id="UP000012589"/>
    </source>
</evidence>
<gene>
    <name evidence="3" type="ORF">C823_02102</name>
</gene>
<dbReference type="Gene3D" id="3.30.565.10">
    <property type="entry name" value="Histidine kinase-like ATPase, C-terminal domain"/>
    <property type="match status" value="1"/>
</dbReference>
<dbReference type="HOGENOM" id="CLU_020211_13_6_9"/>
<feature type="transmembrane region" description="Helical" evidence="1">
    <location>
        <begin position="156"/>
        <end position="177"/>
    </location>
</feature>
<dbReference type="CDD" id="cd16935">
    <property type="entry name" value="HATPase_AgrC-ComD-like"/>
    <property type="match status" value="1"/>
</dbReference>
<keyword evidence="1" id="KW-0472">Membrane</keyword>
<dbReference type="InterPro" id="IPR036890">
    <property type="entry name" value="HATPase_C_sf"/>
</dbReference>
<keyword evidence="4" id="KW-1185">Reference proteome</keyword>
<evidence type="ECO:0000256" key="1">
    <source>
        <dbReference type="SAM" id="Phobius"/>
    </source>
</evidence>
<reference evidence="3 4" key="1">
    <citation type="journal article" date="2014" name="Genome Announc.">
        <title>Draft genome sequences of the altered schaedler flora, a defined bacterial community from gnotobiotic mice.</title>
        <authorList>
            <person name="Wannemuehler M.J."/>
            <person name="Overstreet A.M."/>
            <person name="Ward D.V."/>
            <person name="Phillips G.J."/>
        </authorList>
    </citation>
    <scope>NUCLEOTIDE SEQUENCE [LARGE SCALE GENOMIC DNA]</scope>
    <source>
        <strain evidence="3 4">ASF492</strain>
    </source>
</reference>
<feature type="transmembrane region" description="Helical" evidence="1">
    <location>
        <begin position="6"/>
        <end position="26"/>
    </location>
</feature>
<proteinExistence type="predicted"/>
<feature type="transmembrane region" description="Helical" evidence="1">
    <location>
        <begin position="38"/>
        <end position="57"/>
    </location>
</feature>
<dbReference type="EMBL" id="AQFT01000066">
    <property type="protein sequence ID" value="EMZ27961.1"/>
    <property type="molecule type" value="Genomic_DNA"/>
</dbReference>
<dbReference type="PANTHER" id="PTHR40448:SF1">
    <property type="entry name" value="TWO-COMPONENT SENSOR HISTIDINE KINASE"/>
    <property type="match status" value="1"/>
</dbReference>
<feature type="transmembrane region" description="Helical" evidence="1">
    <location>
        <begin position="87"/>
        <end position="107"/>
    </location>
</feature>
<dbReference type="STRING" id="1235802.C823_02102"/>
<dbReference type="OrthoDB" id="9156435at2"/>
<dbReference type="AlphaFoldDB" id="N2AIV6"/>
<dbReference type="PANTHER" id="PTHR40448">
    <property type="entry name" value="TWO-COMPONENT SENSOR HISTIDINE KINASE"/>
    <property type="match status" value="1"/>
</dbReference>